<sequence length="81" mass="9744">MNQVKTIPTKLEIKEFIITFEYQTRKGDRREQQRKIKHFTKEDAKEILNNWLNTAERNRSMANVKILGIDEIKENKQEIVL</sequence>
<dbReference type="RefSeq" id="WP_125148629.1">
    <property type="nucleotide sequence ID" value="NZ_UYIN01000008.1"/>
</dbReference>
<accession>A0ABY6ST81</accession>
<comment type="caution">
    <text evidence="1">The sequence shown here is derived from an EMBL/GenBank/DDBJ whole genome shotgun (WGS) entry which is preliminary data.</text>
</comment>
<dbReference type="Proteomes" id="UP000277570">
    <property type="component" value="Unassembled WGS sequence"/>
</dbReference>
<proteinExistence type="predicted"/>
<reference evidence="1 2" key="1">
    <citation type="submission" date="2018-11" db="EMBL/GenBank/DDBJ databases">
        <authorList>
            <consortium name="Pathogen Informatics"/>
        </authorList>
    </citation>
    <scope>NUCLEOTIDE SEQUENCE [LARGE SCALE GENOMIC DNA]</scope>
    <source>
        <strain evidence="1 2">NCTC10913</strain>
    </source>
</reference>
<gene>
    <name evidence="1" type="ORF">NCTC10913_02114</name>
</gene>
<protein>
    <submittedName>
        <fullName evidence="1">Uncharacterized protein</fullName>
    </submittedName>
</protein>
<evidence type="ECO:0000313" key="1">
    <source>
        <dbReference type="EMBL" id="VDG71768.1"/>
    </source>
</evidence>
<dbReference type="EMBL" id="UYIN01000008">
    <property type="protein sequence ID" value="VDG71768.1"/>
    <property type="molecule type" value="Genomic_DNA"/>
</dbReference>
<evidence type="ECO:0000313" key="2">
    <source>
        <dbReference type="Proteomes" id="UP000277570"/>
    </source>
</evidence>
<organism evidence="1 2">
    <name type="scientific">Clostridium carnis</name>
    <dbReference type="NCBI Taxonomy" id="1530"/>
    <lineage>
        <taxon>Bacteria</taxon>
        <taxon>Bacillati</taxon>
        <taxon>Bacillota</taxon>
        <taxon>Clostridia</taxon>
        <taxon>Eubacteriales</taxon>
        <taxon>Clostridiaceae</taxon>
        <taxon>Clostridium</taxon>
    </lineage>
</organism>
<name>A0ABY6ST81_9CLOT</name>
<keyword evidence="2" id="KW-1185">Reference proteome</keyword>